<evidence type="ECO:0000313" key="2">
    <source>
        <dbReference type="EMBL" id="SMH67069.1"/>
    </source>
</evidence>
<dbReference type="EMBL" id="CCCS020000023">
    <property type="protein sequence ID" value="CDQ09685.1"/>
    <property type="molecule type" value="Genomic_DNA"/>
</dbReference>
<name>A0A060UMI6_9PROT</name>
<reference evidence="1" key="1">
    <citation type="submission" date="2014-03" db="EMBL/GenBank/DDBJ databases">
        <authorList>
            <person name="Genoscope - CEA"/>
        </authorList>
    </citation>
    <scope>NUCLEOTIDE SEQUENCE [LARGE SCALE GENOMIC DNA]</scope>
    <source>
        <strain evidence="1">CF27</strain>
    </source>
</reference>
<protein>
    <submittedName>
        <fullName evidence="1">Uncharacterized protein</fullName>
    </submittedName>
</protein>
<organism evidence="1">
    <name type="scientific">Acidithiobacillus ferrivorans</name>
    <dbReference type="NCBI Taxonomy" id="160808"/>
    <lineage>
        <taxon>Bacteria</taxon>
        <taxon>Pseudomonadati</taxon>
        <taxon>Pseudomonadota</taxon>
        <taxon>Acidithiobacillia</taxon>
        <taxon>Acidithiobacillales</taxon>
        <taxon>Acidithiobacillaceae</taxon>
        <taxon>Acidithiobacillus</taxon>
    </lineage>
</organism>
<evidence type="ECO:0000313" key="1">
    <source>
        <dbReference type="EMBL" id="CDQ09685.1"/>
    </source>
</evidence>
<dbReference type="AlphaFoldDB" id="A0A060UMI6"/>
<dbReference type="RefSeq" id="WP_035191965.1">
    <property type="nucleotide sequence ID" value="NZ_CCCS020000023.1"/>
</dbReference>
<gene>
    <name evidence="1" type="ORF">AFERRI_30331</name>
    <name evidence="2" type="ORF">AFERRI_50270</name>
</gene>
<dbReference type="Proteomes" id="UP000193925">
    <property type="component" value="Chromosome AFERRI"/>
</dbReference>
<dbReference type="EMBL" id="LT841305">
    <property type="protein sequence ID" value="SMH67069.1"/>
    <property type="molecule type" value="Genomic_DNA"/>
</dbReference>
<keyword evidence="3" id="KW-1185">Reference proteome</keyword>
<reference evidence="2 3" key="3">
    <citation type="submission" date="2017-03" db="EMBL/GenBank/DDBJ databases">
        <authorList>
            <person name="Regsiter A."/>
            <person name="William W."/>
        </authorList>
    </citation>
    <scope>NUCLEOTIDE SEQUENCE [LARGE SCALE GENOMIC DNA]</scope>
    <source>
        <strain evidence="2">PRJEB5721</strain>
    </source>
</reference>
<accession>A0A060UMI6</accession>
<reference evidence="1" key="2">
    <citation type="submission" date="2014-07" db="EMBL/GenBank/DDBJ databases">
        <title>Initial genome analysis of the psychrotolerant acidophile Acidithiobacillus ferrivorans CF27: insights into iron and sulfur oxidation pathways and into biofilm formation.</title>
        <authorList>
            <person name="Talla E."/>
            <person name="Hedrich S."/>
            <person name="Mangenot S."/>
            <person name="Ji B."/>
            <person name="Johnson D.B."/>
            <person name="Barbe V."/>
            <person name="Bonnefoy V."/>
        </authorList>
    </citation>
    <scope>NUCLEOTIDE SEQUENCE [LARGE SCALE GENOMIC DNA]</scope>
    <source>
        <strain evidence="1">CF27</strain>
    </source>
</reference>
<evidence type="ECO:0000313" key="3">
    <source>
        <dbReference type="Proteomes" id="UP000193925"/>
    </source>
</evidence>
<sequence>MTPEFILTNDSEQLVGHDGPVVLLVSKRMVKSRNIAFALNALMTLTESAEMVRRFHGKLHFVVSGYEKDHRELPQIPEVRRYFAAIAQEWPHWPWFLARECEQIGLLLMMLMDVQLVQQEGGQAGYFIDPGEMKRVLFDQLDRENIMLEALGISEAEISAACDSAMADLAGMH</sequence>
<proteinExistence type="predicted"/>